<accession>A0A939BSN1</accession>
<keyword evidence="2" id="KW-1185">Reference proteome</keyword>
<dbReference type="EMBL" id="JAERTX010000006">
    <property type="protein sequence ID" value="MBM9459804.1"/>
    <property type="molecule type" value="Genomic_DNA"/>
</dbReference>
<gene>
    <name evidence="1" type="ORF">JK386_07795</name>
</gene>
<proteinExistence type="predicted"/>
<protein>
    <submittedName>
        <fullName evidence="1">Uncharacterized protein</fullName>
    </submittedName>
</protein>
<dbReference type="Proteomes" id="UP000663791">
    <property type="component" value="Unassembled WGS sequence"/>
</dbReference>
<evidence type="ECO:0000313" key="2">
    <source>
        <dbReference type="Proteomes" id="UP000663791"/>
    </source>
</evidence>
<name>A0A939BSN1_9ACTN</name>
<dbReference type="AlphaFoldDB" id="A0A939BSN1"/>
<comment type="caution">
    <text evidence="1">The sequence shown here is derived from an EMBL/GenBank/DDBJ whole genome shotgun (WGS) entry which is preliminary data.</text>
</comment>
<dbReference type="RefSeq" id="WP_205291127.1">
    <property type="nucleotide sequence ID" value="NZ_CP074406.1"/>
</dbReference>
<organism evidence="1 2">
    <name type="scientific">Nocardioides faecalis</name>
    <dbReference type="NCBI Taxonomy" id="2803858"/>
    <lineage>
        <taxon>Bacteria</taxon>
        <taxon>Bacillati</taxon>
        <taxon>Actinomycetota</taxon>
        <taxon>Actinomycetes</taxon>
        <taxon>Propionibacteriales</taxon>
        <taxon>Nocardioidaceae</taxon>
        <taxon>Nocardioides</taxon>
    </lineage>
</organism>
<sequence>MSAGIGPDVVPPLHEPWDPDDSIDFHAARLLVLLRRCGTGTKPGIDGRTKLAKLDFLLRYPAFLERALDHLRDIGASTTEWTATGAEIEAPMIRYRYGPWDPRYRQFLAFLLSRKLITITTAKPERVQLTAAGRRAADDLSGRASFQPLLNRCAAMTPDLSTMTGTELKDLVYDLFPNEVGDLPYWTEIRP</sequence>
<reference evidence="1" key="1">
    <citation type="submission" date="2021-01" db="EMBL/GenBank/DDBJ databases">
        <title>Novel species in genus Nocardioides.</title>
        <authorList>
            <person name="Zhang G."/>
        </authorList>
    </citation>
    <scope>NUCLEOTIDE SEQUENCE</scope>
    <source>
        <strain evidence="1">Zg-536</strain>
    </source>
</reference>
<evidence type="ECO:0000313" key="1">
    <source>
        <dbReference type="EMBL" id="MBM9459804.1"/>
    </source>
</evidence>